<evidence type="ECO:0000313" key="2">
    <source>
        <dbReference type="EMBL" id="EXB82265.1"/>
    </source>
</evidence>
<feature type="region of interest" description="Disordered" evidence="1">
    <location>
        <begin position="1"/>
        <end position="35"/>
    </location>
</feature>
<evidence type="ECO:0000256" key="1">
    <source>
        <dbReference type="SAM" id="MobiDB-lite"/>
    </source>
</evidence>
<name>W9RC70_9ROSA</name>
<sequence>MAAKHHRLTRQASSSPEKPSICRRRHEPSLVVQTTQPPRSYLHRHTFLNATASANGSRVRGWVRQGWLHHGKVERGFCLMGVFLVFSFDFSFL</sequence>
<proteinExistence type="predicted"/>
<organism evidence="2 3">
    <name type="scientific">Morus notabilis</name>
    <dbReference type="NCBI Taxonomy" id="981085"/>
    <lineage>
        <taxon>Eukaryota</taxon>
        <taxon>Viridiplantae</taxon>
        <taxon>Streptophyta</taxon>
        <taxon>Embryophyta</taxon>
        <taxon>Tracheophyta</taxon>
        <taxon>Spermatophyta</taxon>
        <taxon>Magnoliopsida</taxon>
        <taxon>eudicotyledons</taxon>
        <taxon>Gunneridae</taxon>
        <taxon>Pentapetalae</taxon>
        <taxon>rosids</taxon>
        <taxon>fabids</taxon>
        <taxon>Rosales</taxon>
        <taxon>Moraceae</taxon>
        <taxon>Moreae</taxon>
        <taxon>Morus</taxon>
    </lineage>
</organism>
<evidence type="ECO:0000313" key="3">
    <source>
        <dbReference type="Proteomes" id="UP000030645"/>
    </source>
</evidence>
<dbReference type="AlphaFoldDB" id="W9RC70"/>
<reference evidence="3" key="1">
    <citation type="submission" date="2013-01" db="EMBL/GenBank/DDBJ databases">
        <title>Draft Genome Sequence of a Mulberry Tree, Morus notabilis C.K. Schneid.</title>
        <authorList>
            <person name="He N."/>
            <person name="Zhao S."/>
        </authorList>
    </citation>
    <scope>NUCLEOTIDE SEQUENCE</scope>
</reference>
<accession>W9RC70</accession>
<dbReference type="EMBL" id="KE344868">
    <property type="protein sequence ID" value="EXB82265.1"/>
    <property type="molecule type" value="Genomic_DNA"/>
</dbReference>
<keyword evidence="3" id="KW-1185">Reference proteome</keyword>
<dbReference type="Proteomes" id="UP000030645">
    <property type="component" value="Unassembled WGS sequence"/>
</dbReference>
<protein>
    <submittedName>
        <fullName evidence="2">Uncharacterized protein</fullName>
    </submittedName>
</protein>
<gene>
    <name evidence="2" type="ORF">L484_007255</name>
</gene>